<proteinExistence type="inferred from homology"/>
<dbReference type="SUPFAM" id="SSF89550">
    <property type="entry name" value="PHP domain-like"/>
    <property type="match status" value="1"/>
</dbReference>
<dbReference type="EC" id="3.1.3.48" evidence="2"/>
<evidence type="ECO:0000256" key="1">
    <source>
        <dbReference type="ARBA" id="ARBA00005750"/>
    </source>
</evidence>
<dbReference type="Gene3D" id="3.20.20.140">
    <property type="entry name" value="Metal-dependent hydrolases"/>
    <property type="match status" value="1"/>
</dbReference>
<dbReference type="AlphaFoldDB" id="A0A2M7T8K1"/>
<dbReference type="PIRSF" id="PIRSF016557">
    <property type="entry name" value="Caps_synth_CpsB"/>
    <property type="match status" value="1"/>
</dbReference>
<dbReference type="PANTHER" id="PTHR39181">
    <property type="entry name" value="TYROSINE-PROTEIN PHOSPHATASE YWQE"/>
    <property type="match status" value="1"/>
</dbReference>
<dbReference type="GO" id="GO:0004725">
    <property type="term" value="F:protein tyrosine phosphatase activity"/>
    <property type="evidence" value="ECO:0007669"/>
    <property type="project" value="UniProtKB-EC"/>
</dbReference>
<sequence length="244" mass="27471">MADGYIDTHNHILPGLDDGPATLSGAVEMARVALKNGITKIVATPHHNNYHRPSKSEIMAVVKLLRAELRKDGVPIEVYPGNELRISPDLPRELREGEVLPLAESSYILFEFPFEGIPPFAEDVIFRMRIDGWNPILAHPERIYDIQRKPDRLKRYIDLGCIVQVNSSSLTGELDRACLDTAIELLKRGQVDILATDSHAPDRRAPDFTEALEVAAGYVGFERAQQFVRDNPAKIFEDKKRPLR</sequence>
<dbReference type="Proteomes" id="UP000230956">
    <property type="component" value="Unassembled WGS sequence"/>
</dbReference>
<dbReference type="PANTHER" id="PTHR39181:SF1">
    <property type="entry name" value="TYROSINE-PROTEIN PHOSPHATASE YWQE"/>
    <property type="match status" value="1"/>
</dbReference>
<name>A0A2M7T8K1_9ACTN</name>
<dbReference type="GO" id="GO:0030145">
    <property type="term" value="F:manganese ion binding"/>
    <property type="evidence" value="ECO:0007669"/>
    <property type="project" value="InterPro"/>
</dbReference>
<comment type="similarity">
    <text evidence="1">Belongs to the metallo-dependent hydrolases superfamily. CpsB/CapC family.</text>
</comment>
<accession>A0A2M7T8K1</accession>
<organism evidence="6 7">
    <name type="scientific">Candidatus Aquicultor secundus</name>
    <dbReference type="NCBI Taxonomy" id="1973895"/>
    <lineage>
        <taxon>Bacteria</taxon>
        <taxon>Bacillati</taxon>
        <taxon>Actinomycetota</taxon>
        <taxon>Candidatus Aquicultoria</taxon>
        <taxon>Candidatus Aquicultorales</taxon>
        <taxon>Candidatus Aquicultoraceae</taxon>
        <taxon>Candidatus Aquicultor</taxon>
    </lineage>
</organism>
<protein>
    <recommendedName>
        <fullName evidence="2">protein-tyrosine-phosphatase</fullName>
        <ecNumber evidence="2">3.1.3.48</ecNumber>
    </recommendedName>
</protein>
<keyword evidence="3" id="KW-0378">Hydrolase</keyword>
<dbReference type="InterPro" id="IPR016195">
    <property type="entry name" value="Pol/histidinol_Pase-like"/>
</dbReference>
<reference evidence="7" key="1">
    <citation type="submission" date="2017-09" db="EMBL/GenBank/DDBJ databases">
        <title>Depth-based differentiation of microbial function through sediment-hosted aquifers and enrichment of novel symbionts in the deep terrestrial subsurface.</title>
        <authorList>
            <person name="Probst A.J."/>
            <person name="Ladd B."/>
            <person name="Jarett J.K."/>
            <person name="Geller-Mcgrath D.E."/>
            <person name="Sieber C.M.K."/>
            <person name="Emerson J.B."/>
            <person name="Anantharaman K."/>
            <person name="Thomas B.C."/>
            <person name="Malmstrom R."/>
            <person name="Stieglmeier M."/>
            <person name="Klingl A."/>
            <person name="Woyke T."/>
            <person name="Ryan C.M."/>
            <person name="Banfield J.F."/>
        </authorList>
    </citation>
    <scope>NUCLEOTIDE SEQUENCE [LARGE SCALE GENOMIC DNA]</scope>
</reference>
<evidence type="ECO:0000313" key="7">
    <source>
        <dbReference type="Proteomes" id="UP000230956"/>
    </source>
</evidence>
<evidence type="ECO:0000256" key="4">
    <source>
        <dbReference type="ARBA" id="ARBA00022912"/>
    </source>
</evidence>
<evidence type="ECO:0000256" key="3">
    <source>
        <dbReference type="ARBA" id="ARBA00022801"/>
    </source>
</evidence>
<dbReference type="EMBL" id="PFNG01000107">
    <property type="protein sequence ID" value="PIZ39778.1"/>
    <property type="molecule type" value="Genomic_DNA"/>
</dbReference>
<dbReference type="InterPro" id="IPR016667">
    <property type="entry name" value="Caps_polysacc_synth_CpsB/CapC"/>
</dbReference>
<comment type="caution">
    <text evidence="6">The sequence shown here is derived from an EMBL/GenBank/DDBJ whole genome shotgun (WGS) entry which is preliminary data.</text>
</comment>
<comment type="catalytic activity">
    <reaction evidence="5">
        <text>O-phospho-L-tyrosyl-[protein] + H2O = L-tyrosyl-[protein] + phosphate</text>
        <dbReference type="Rhea" id="RHEA:10684"/>
        <dbReference type="Rhea" id="RHEA-COMP:10136"/>
        <dbReference type="Rhea" id="RHEA-COMP:20101"/>
        <dbReference type="ChEBI" id="CHEBI:15377"/>
        <dbReference type="ChEBI" id="CHEBI:43474"/>
        <dbReference type="ChEBI" id="CHEBI:46858"/>
        <dbReference type="ChEBI" id="CHEBI:61978"/>
        <dbReference type="EC" id="3.1.3.48"/>
    </reaction>
</comment>
<evidence type="ECO:0000256" key="5">
    <source>
        <dbReference type="ARBA" id="ARBA00051722"/>
    </source>
</evidence>
<keyword evidence="4" id="KW-0904">Protein phosphatase</keyword>
<dbReference type="RefSeq" id="WP_286679401.1">
    <property type="nucleotide sequence ID" value="NZ_MNXI01000147.1"/>
</dbReference>
<evidence type="ECO:0000256" key="2">
    <source>
        <dbReference type="ARBA" id="ARBA00013064"/>
    </source>
</evidence>
<evidence type="ECO:0000313" key="6">
    <source>
        <dbReference type="EMBL" id="PIZ39778.1"/>
    </source>
</evidence>
<gene>
    <name evidence="6" type="ORF">COY37_04625</name>
</gene>
<dbReference type="Pfam" id="PF19567">
    <property type="entry name" value="CpsB_CapC"/>
    <property type="match status" value="1"/>
</dbReference>